<proteinExistence type="predicted"/>
<feature type="domain" description="Peptidase M24" evidence="1">
    <location>
        <begin position="205"/>
        <end position="407"/>
    </location>
</feature>
<dbReference type="RefSeq" id="WP_216834506.1">
    <property type="nucleotide sequence ID" value="NZ_JAFNJS010000001.1"/>
</dbReference>
<dbReference type="Proteomes" id="UP001595420">
    <property type="component" value="Unassembled WGS sequence"/>
</dbReference>
<organism evidence="3 4">
    <name type="scientific">Falsiroseomonas tokyonensis</name>
    <dbReference type="NCBI Taxonomy" id="430521"/>
    <lineage>
        <taxon>Bacteria</taxon>
        <taxon>Pseudomonadati</taxon>
        <taxon>Pseudomonadota</taxon>
        <taxon>Alphaproteobacteria</taxon>
        <taxon>Acetobacterales</taxon>
        <taxon>Roseomonadaceae</taxon>
        <taxon>Falsiroseomonas</taxon>
    </lineage>
</organism>
<protein>
    <submittedName>
        <fullName evidence="3">M24 family metallopeptidase</fullName>
    </submittedName>
</protein>
<dbReference type="PANTHER" id="PTHR46112:SF2">
    <property type="entry name" value="XAA-PRO AMINOPEPTIDASE P-RELATED"/>
    <property type="match status" value="1"/>
</dbReference>
<reference evidence="4" key="1">
    <citation type="journal article" date="2019" name="Int. J. Syst. Evol. Microbiol.">
        <title>The Global Catalogue of Microorganisms (GCM) 10K type strain sequencing project: providing services to taxonomists for standard genome sequencing and annotation.</title>
        <authorList>
            <consortium name="The Broad Institute Genomics Platform"/>
            <consortium name="The Broad Institute Genome Sequencing Center for Infectious Disease"/>
            <person name="Wu L."/>
            <person name="Ma J."/>
        </authorList>
    </citation>
    <scope>NUCLEOTIDE SEQUENCE [LARGE SCALE GENOMIC DNA]</scope>
    <source>
        <strain evidence="4">CGMCC 1.16855</strain>
    </source>
</reference>
<comment type="caution">
    <text evidence="3">The sequence shown here is derived from an EMBL/GenBank/DDBJ whole genome shotgun (WGS) entry which is preliminary data.</text>
</comment>
<dbReference type="InterPro" id="IPR000994">
    <property type="entry name" value="Pept_M24"/>
</dbReference>
<dbReference type="Pfam" id="PF00557">
    <property type="entry name" value="Peptidase_M24"/>
    <property type="match status" value="1"/>
</dbReference>
<evidence type="ECO:0000313" key="4">
    <source>
        <dbReference type="Proteomes" id="UP001595420"/>
    </source>
</evidence>
<sequence>MTIIHPALPIATMAGHIDRDRAARLMQATGLDALVLAAPESFGWATGAPAGVAANWRRLGAAIAVVPADPTRPVGAVVSDLFAGAAEAAGCAPLHRHVTWPETADLRPFLGTAEDAATLVARATAQRPPHFARPATFDRAAGLAALRALLSDQGLSQSRLGVELSAVPAADLPALEAAVAPARITDASPMVERLRAHKSPAEIALLREAGLITETALLSLLPELREGATRAALGQRFGELVRQVAQRRGTPAVTAWEYIGFGASPWSSPGGIARGDVVKVDVGAVVGGYSADLARTFACGPPHPAAREIHAALRNAFEIGRALFRPGAALREIHAACLGAMHAAGFPSYARGHFGHGLGASIWSEEYPYTAADSEVVLEPGMVMAFELPWYLDGLGGFIVEDMLLVTGSGAETLAGGGLPHALVELP</sequence>
<feature type="domain" description="Creatinase N-terminal" evidence="2">
    <location>
        <begin position="20"/>
        <end position="196"/>
    </location>
</feature>
<name>A0ABV7BMK7_9PROT</name>
<evidence type="ECO:0000259" key="1">
    <source>
        <dbReference type="Pfam" id="PF00557"/>
    </source>
</evidence>
<evidence type="ECO:0000259" key="2">
    <source>
        <dbReference type="Pfam" id="PF01321"/>
    </source>
</evidence>
<dbReference type="CDD" id="cd01066">
    <property type="entry name" value="APP_MetAP"/>
    <property type="match status" value="1"/>
</dbReference>
<evidence type="ECO:0000313" key="3">
    <source>
        <dbReference type="EMBL" id="MFC2998867.1"/>
    </source>
</evidence>
<gene>
    <name evidence="3" type="ORF">ACFOD3_03120</name>
</gene>
<dbReference type="PANTHER" id="PTHR46112">
    <property type="entry name" value="AMINOPEPTIDASE"/>
    <property type="match status" value="1"/>
</dbReference>
<accession>A0ABV7BMK7</accession>
<dbReference type="EMBL" id="JBHRSB010000001">
    <property type="protein sequence ID" value="MFC2998867.1"/>
    <property type="molecule type" value="Genomic_DNA"/>
</dbReference>
<dbReference type="InterPro" id="IPR000587">
    <property type="entry name" value="Creatinase_N"/>
</dbReference>
<dbReference type="Pfam" id="PF01321">
    <property type="entry name" value="Creatinase_N"/>
    <property type="match status" value="1"/>
</dbReference>
<keyword evidence="4" id="KW-1185">Reference proteome</keyword>
<dbReference type="InterPro" id="IPR050659">
    <property type="entry name" value="Peptidase_M24B"/>
</dbReference>